<proteinExistence type="predicted"/>
<gene>
    <name evidence="1" type="ORF">BDY19DRAFT_927538</name>
</gene>
<keyword evidence="2" id="KW-1185">Reference proteome</keyword>
<evidence type="ECO:0000313" key="1">
    <source>
        <dbReference type="EMBL" id="KAI0091930.1"/>
    </source>
</evidence>
<dbReference type="Proteomes" id="UP001055072">
    <property type="component" value="Unassembled WGS sequence"/>
</dbReference>
<accession>A0ACB8UDB1</accession>
<protein>
    <submittedName>
        <fullName evidence="1">LexA/Signal peptidase</fullName>
    </submittedName>
</protein>
<dbReference type="EMBL" id="MU274904">
    <property type="protein sequence ID" value="KAI0091930.1"/>
    <property type="molecule type" value="Genomic_DNA"/>
</dbReference>
<reference evidence="1" key="1">
    <citation type="journal article" date="2021" name="Environ. Microbiol.">
        <title>Gene family expansions and transcriptome signatures uncover fungal adaptations to wood decay.</title>
        <authorList>
            <person name="Hage H."/>
            <person name="Miyauchi S."/>
            <person name="Viragh M."/>
            <person name="Drula E."/>
            <person name="Min B."/>
            <person name="Chaduli D."/>
            <person name="Navarro D."/>
            <person name="Favel A."/>
            <person name="Norest M."/>
            <person name="Lesage-Meessen L."/>
            <person name="Balint B."/>
            <person name="Merenyi Z."/>
            <person name="de Eugenio L."/>
            <person name="Morin E."/>
            <person name="Martinez A.T."/>
            <person name="Baldrian P."/>
            <person name="Stursova M."/>
            <person name="Martinez M.J."/>
            <person name="Novotny C."/>
            <person name="Magnuson J.K."/>
            <person name="Spatafora J.W."/>
            <person name="Maurice S."/>
            <person name="Pangilinan J."/>
            <person name="Andreopoulos W."/>
            <person name="LaButti K."/>
            <person name="Hundley H."/>
            <person name="Na H."/>
            <person name="Kuo A."/>
            <person name="Barry K."/>
            <person name="Lipzen A."/>
            <person name="Henrissat B."/>
            <person name="Riley R."/>
            <person name="Ahrendt S."/>
            <person name="Nagy L.G."/>
            <person name="Grigoriev I.V."/>
            <person name="Martin F."/>
            <person name="Rosso M.N."/>
        </authorList>
    </citation>
    <scope>NUCLEOTIDE SEQUENCE</scope>
    <source>
        <strain evidence="1">CBS 384.51</strain>
    </source>
</reference>
<sequence length="219" mass="25148">MFRFRAALGSLRGSWAYLSKKYPRVRWSIGALYWLPVGMAFTEFGGKVMLVTGRSMQPTLNPDDSRSRDLVWFDRYSICVNRKYTRGDIVALKSPSDSKLIVKRMIALPGDVVKTLPPYPDTEVKIPEGHAWVEGDEPFHSEDSNTFGPVPLGLIDSRLDTILWPLDRYGPVINPDLTMEQQKRRAQNRGPAWRKEMDEFDRERRRQARVVKAEDSSMG</sequence>
<evidence type="ECO:0000313" key="2">
    <source>
        <dbReference type="Proteomes" id="UP001055072"/>
    </source>
</evidence>
<organism evidence="1 2">
    <name type="scientific">Irpex rosettiformis</name>
    <dbReference type="NCBI Taxonomy" id="378272"/>
    <lineage>
        <taxon>Eukaryota</taxon>
        <taxon>Fungi</taxon>
        <taxon>Dikarya</taxon>
        <taxon>Basidiomycota</taxon>
        <taxon>Agaricomycotina</taxon>
        <taxon>Agaricomycetes</taxon>
        <taxon>Polyporales</taxon>
        <taxon>Irpicaceae</taxon>
        <taxon>Irpex</taxon>
    </lineage>
</organism>
<comment type="caution">
    <text evidence="1">The sequence shown here is derived from an EMBL/GenBank/DDBJ whole genome shotgun (WGS) entry which is preliminary data.</text>
</comment>
<name>A0ACB8UDB1_9APHY</name>